<dbReference type="PANTHER" id="PTHR43343:SF3">
    <property type="entry name" value="PROTEASE DO-LIKE 8, CHLOROPLASTIC"/>
    <property type="match status" value="1"/>
</dbReference>
<dbReference type="Pfam" id="PF13365">
    <property type="entry name" value="Trypsin_2"/>
    <property type="match status" value="1"/>
</dbReference>
<dbReference type="PRINTS" id="PR00834">
    <property type="entry name" value="PROTEASES2C"/>
</dbReference>
<accession>A0ABS5GA07</accession>
<dbReference type="Pfam" id="PF13180">
    <property type="entry name" value="PDZ_2"/>
    <property type="match status" value="1"/>
</dbReference>
<evidence type="ECO:0000313" key="4">
    <source>
        <dbReference type="EMBL" id="MBR1138162.1"/>
    </source>
</evidence>
<dbReference type="Proteomes" id="UP001314635">
    <property type="component" value="Unassembled WGS sequence"/>
</dbReference>
<dbReference type="InterPro" id="IPR001940">
    <property type="entry name" value="Peptidase_S1C"/>
</dbReference>
<sequence>MTAPPDLVPLAALSASLSGLVAATAPSIVAVHSHRVRSSGFLWKPGLIVIADEALAEEGDVTVTLAGGRQVSAKVAGRDPTTDVALLRAETSDAPAAALSDAVPPVGALAVTIGGRDGEALAALGLVATSGPAWRSMRGGEIAARIELELSLRRQAEGGLALDASGRAFGMTVFGPRRRVIVIPAATIARVAAQLETHGKVARGYLGLGLQPIRLDRDGGVGAMVMSVDADGPGAKAGVHQGDVLQAWDGQPIGLVSTLLRALGPTSVGKTVALSIRRGGETRTINLEIGERP</sequence>
<protein>
    <submittedName>
        <fullName evidence="4">Serine protease</fullName>
    </submittedName>
</protein>
<feature type="domain" description="PDZ" evidence="3">
    <location>
        <begin position="204"/>
        <end position="280"/>
    </location>
</feature>
<comment type="caution">
    <text evidence="4">The sequence shown here is derived from an EMBL/GenBank/DDBJ whole genome shotgun (WGS) entry which is preliminary data.</text>
</comment>
<dbReference type="Gene3D" id="2.40.10.120">
    <property type="match status" value="1"/>
</dbReference>
<dbReference type="GO" id="GO:0008233">
    <property type="term" value="F:peptidase activity"/>
    <property type="evidence" value="ECO:0007669"/>
    <property type="project" value="UniProtKB-KW"/>
</dbReference>
<organism evidence="4 5">
    <name type="scientific">Bradyrhizobium denitrificans</name>
    <dbReference type="NCBI Taxonomy" id="2734912"/>
    <lineage>
        <taxon>Bacteria</taxon>
        <taxon>Pseudomonadati</taxon>
        <taxon>Pseudomonadota</taxon>
        <taxon>Alphaproteobacteria</taxon>
        <taxon>Hyphomicrobiales</taxon>
        <taxon>Nitrobacteraceae</taxon>
        <taxon>Bradyrhizobium</taxon>
    </lineage>
</organism>
<keyword evidence="5" id="KW-1185">Reference proteome</keyword>
<dbReference type="Gene3D" id="2.30.42.10">
    <property type="match status" value="1"/>
</dbReference>
<dbReference type="InterPro" id="IPR009003">
    <property type="entry name" value="Peptidase_S1_PA"/>
</dbReference>
<dbReference type="InterPro" id="IPR036034">
    <property type="entry name" value="PDZ_sf"/>
</dbReference>
<evidence type="ECO:0000313" key="5">
    <source>
        <dbReference type="Proteomes" id="UP001314635"/>
    </source>
</evidence>
<keyword evidence="1 4" id="KW-0645">Protease</keyword>
<dbReference type="PANTHER" id="PTHR43343">
    <property type="entry name" value="PEPTIDASE S12"/>
    <property type="match status" value="1"/>
</dbReference>
<dbReference type="SUPFAM" id="SSF50156">
    <property type="entry name" value="PDZ domain-like"/>
    <property type="match status" value="1"/>
</dbReference>
<reference evidence="5" key="1">
    <citation type="journal article" date="2021" name="ISME J.">
        <title>Evolutionary origin and ecological implication of a unique nif island in free-living Bradyrhizobium lineages.</title>
        <authorList>
            <person name="Tao J."/>
        </authorList>
    </citation>
    <scope>NUCLEOTIDE SEQUENCE [LARGE SCALE GENOMIC DNA]</scope>
    <source>
        <strain evidence="5">SZCCT0094</strain>
    </source>
</reference>
<dbReference type="EMBL" id="JAFCLK010000019">
    <property type="protein sequence ID" value="MBR1138162.1"/>
    <property type="molecule type" value="Genomic_DNA"/>
</dbReference>
<dbReference type="InterPro" id="IPR001478">
    <property type="entry name" value="PDZ"/>
</dbReference>
<proteinExistence type="predicted"/>
<evidence type="ECO:0000256" key="1">
    <source>
        <dbReference type="ARBA" id="ARBA00022670"/>
    </source>
</evidence>
<evidence type="ECO:0000256" key="2">
    <source>
        <dbReference type="ARBA" id="ARBA00022801"/>
    </source>
</evidence>
<gene>
    <name evidence="4" type="ORF">JQ619_20525</name>
</gene>
<dbReference type="RefSeq" id="WP_172243646.1">
    <property type="nucleotide sequence ID" value="NZ_JAFCLK010000019.1"/>
</dbReference>
<evidence type="ECO:0000259" key="3">
    <source>
        <dbReference type="SMART" id="SM00228"/>
    </source>
</evidence>
<keyword evidence="2" id="KW-0378">Hydrolase</keyword>
<dbReference type="GO" id="GO:0006508">
    <property type="term" value="P:proteolysis"/>
    <property type="evidence" value="ECO:0007669"/>
    <property type="project" value="UniProtKB-KW"/>
</dbReference>
<dbReference type="SUPFAM" id="SSF50494">
    <property type="entry name" value="Trypsin-like serine proteases"/>
    <property type="match status" value="1"/>
</dbReference>
<dbReference type="SMART" id="SM00228">
    <property type="entry name" value="PDZ"/>
    <property type="match status" value="1"/>
</dbReference>
<dbReference type="InterPro" id="IPR051201">
    <property type="entry name" value="Chloro_Bact_Ser_Proteases"/>
</dbReference>
<name>A0ABS5GA07_9BRAD</name>